<dbReference type="OrthoDB" id="10537858at2759"/>
<proteinExistence type="predicted"/>
<sequence>MEDERIDEGFQIAVRYRNSGRYFAVAAPSETAFVQTAPVNLIHVYSGL</sequence>
<reference evidence="2" key="1">
    <citation type="submission" date="2013-09" db="EMBL/GenBank/DDBJ databases">
        <title>Corchorus olitorius genome sequencing.</title>
        <authorList>
            <person name="Alam M."/>
            <person name="Haque M.S."/>
            <person name="Islam M.S."/>
            <person name="Emdad E.M."/>
            <person name="Islam M.M."/>
            <person name="Ahmed B."/>
            <person name="Halim A."/>
            <person name="Hossen Q.M.M."/>
            <person name="Hossain M.Z."/>
            <person name="Ahmed R."/>
            <person name="Khan M.M."/>
            <person name="Islam R."/>
            <person name="Rashid M.M."/>
            <person name="Khan S.A."/>
            <person name="Rahman M.S."/>
            <person name="Alam M."/>
            <person name="Yahiya A.S."/>
            <person name="Khan M.S."/>
            <person name="Azam M.S."/>
            <person name="Haque T."/>
            <person name="Lashkar M.Z.H."/>
            <person name="Akhand A.I."/>
            <person name="Morshed G."/>
            <person name="Roy S."/>
            <person name="Uddin K.S."/>
            <person name="Rabeya T."/>
            <person name="Hossain A.S."/>
            <person name="Chowdhury A."/>
            <person name="Snigdha A.R."/>
            <person name="Mortoza M.S."/>
            <person name="Matin S.A."/>
            <person name="Hoque S.M.E."/>
            <person name="Islam M.K."/>
            <person name="Roy D.K."/>
            <person name="Haider R."/>
            <person name="Moosa M.M."/>
            <person name="Elias S.M."/>
            <person name="Hasan A.M."/>
            <person name="Jahan S."/>
            <person name="Shafiuddin M."/>
            <person name="Mahmood N."/>
            <person name="Shommy N.S."/>
        </authorList>
    </citation>
    <scope>NUCLEOTIDE SEQUENCE [LARGE SCALE GENOMIC DNA]</scope>
    <source>
        <strain evidence="2">cv. O-4</strain>
    </source>
</reference>
<gene>
    <name evidence="1" type="ORF">COLO4_17211</name>
</gene>
<comment type="caution">
    <text evidence="1">The sequence shown here is derived from an EMBL/GenBank/DDBJ whole genome shotgun (WGS) entry which is preliminary data.</text>
</comment>
<protein>
    <submittedName>
        <fullName evidence="1">Uncharacterized protein</fullName>
    </submittedName>
</protein>
<evidence type="ECO:0000313" key="2">
    <source>
        <dbReference type="Proteomes" id="UP000187203"/>
    </source>
</evidence>
<keyword evidence="2" id="KW-1185">Reference proteome</keyword>
<accession>A0A1R3JDP3</accession>
<evidence type="ECO:0000313" key="1">
    <source>
        <dbReference type="EMBL" id="OMO92935.1"/>
    </source>
</evidence>
<dbReference type="AlphaFoldDB" id="A0A1R3JDP3"/>
<organism evidence="1 2">
    <name type="scientific">Corchorus olitorius</name>
    <dbReference type="NCBI Taxonomy" id="93759"/>
    <lineage>
        <taxon>Eukaryota</taxon>
        <taxon>Viridiplantae</taxon>
        <taxon>Streptophyta</taxon>
        <taxon>Embryophyta</taxon>
        <taxon>Tracheophyta</taxon>
        <taxon>Spermatophyta</taxon>
        <taxon>Magnoliopsida</taxon>
        <taxon>eudicotyledons</taxon>
        <taxon>Gunneridae</taxon>
        <taxon>Pentapetalae</taxon>
        <taxon>rosids</taxon>
        <taxon>malvids</taxon>
        <taxon>Malvales</taxon>
        <taxon>Malvaceae</taxon>
        <taxon>Grewioideae</taxon>
        <taxon>Apeibeae</taxon>
        <taxon>Corchorus</taxon>
    </lineage>
</organism>
<name>A0A1R3JDP3_9ROSI</name>
<dbReference type="EMBL" id="AWUE01016319">
    <property type="protein sequence ID" value="OMO92935.1"/>
    <property type="molecule type" value="Genomic_DNA"/>
</dbReference>
<dbReference type="Proteomes" id="UP000187203">
    <property type="component" value="Unassembled WGS sequence"/>
</dbReference>